<protein>
    <submittedName>
        <fullName evidence="1">Uncharacterized protein</fullName>
    </submittedName>
</protein>
<sequence>MNRVLKKMESAVWELGKRRVVIECPASLGASIEQIQGFPPLRSWLQKLHADIEVRRVTIQSVDTFKSGSIGFVKLSSDAHFNGTRIPGVVFLRGPSTAVLLILRTQEGGRVPSRLDGGYAVMVEQPRVAAGEALLELPAGMDDGVCTAVKEVMEETGVAIEEGDLVELGAAYPSPGACDEMVTLYACEKAVTSDELERVRGRLGGCRSEGELITVRLVRISDLWQTTDMKTLAALYLWDRRKLI</sequence>
<dbReference type="Proteomes" id="UP001140066">
    <property type="component" value="Unassembled WGS sequence"/>
</dbReference>
<evidence type="ECO:0000313" key="2">
    <source>
        <dbReference type="Proteomes" id="UP001140066"/>
    </source>
</evidence>
<evidence type="ECO:0000313" key="1">
    <source>
        <dbReference type="EMBL" id="KAJ2773576.1"/>
    </source>
</evidence>
<organism evidence="1 2">
    <name type="scientific">Coemansia linderi</name>
    <dbReference type="NCBI Taxonomy" id="2663919"/>
    <lineage>
        <taxon>Eukaryota</taxon>
        <taxon>Fungi</taxon>
        <taxon>Fungi incertae sedis</taxon>
        <taxon>Zoopagomycota</taxon>
        <taxon>Kickxellomycotina</taxon>
        <taxon>Kickxellomycetes</taxon>
        <taxon>Kickxellales</taxon>
        <taxon>Kickxellaceae</taxon>
        <taxon>Coemansia</taxon>
    </lineage>
</organism>
<accession>A0ACC1K4R3</accession>
<reference evidence="1" key="1">
    <citation type="submission" date="2022-07" db="EMBL/GenBank/DDBJ databases">
        <title>Phylogenomic reconstructions and comparative analyses of Kickxellomycotina fungi.</title>
        <authorList>
            <person name="Reynolds N.K."/>
            <person name="Stajich J.E."/>
            <person name="Barry K."/>
            <person name="Grigoriev I.V."/>
            <person name="Crous P."/>
            <person name="Smith M.E."/>
        </authorList>
    </citation>
    <scope>NUCLEOTIDE SEQUENCE</scope>
    <source>
        <strain evidence="1">BCRC 34191</strain>
    </source>
</reference>
<proteinExistence type="predicted"/>
<keyword evidence="2" id="KW-1185">Reference proteome</keyword>
<dbReference type="EMBL" id="JANBUK010002279">
    <property type="protein sequence ID" value="KAJ2773576.1"/>
    <property type="molecule type" value="Genomic_DNA"/>
</dbReference>
<comment type="caution">
    <text evidence="1">The sequence shown here is derived from an EMBL/GenBank/DDBJ whole genome shotgun (WGS) entry which is preliminary data.</text>
</comment>
<gene>
    <name evidence="1" type="ORF">GGI18_004699</name>
</gene>
<name>A0ACC1K4R3_9FUNG</name>